<reference evidence="2 3" key="1">
    <citation type="submission" date="2019-05" db="EMBL/GenBank/DDBJ databases">
        <title>Another draft genome of Portunus trituberculatus and its Hox gene families provides insights of decapod evolution.</title>
        <authorList>
            <person name="Jeong J.-H."/>
            <person name="Song I."/>
            <person name="Kim S."/>
            <person name="Choi T."/>
            <person name="Kim D."/>
            <person name="Ryu S."/>
            <person name="Kim W."/>
        </authorList>
    </citation>
    <scope>NUCLEOTIDE SEQUENCE [LARGE SCALE GENOMIC DNA]</scope>
    <source>
        <tissue evidence="2">Muscle</tissue>
    </source>
</reference>
<dbReference type="EMBL" id="VSRR010004445">
    <property type="protein sequence ID" value="MPC39703.1"/>
    <property type="molecule type" value="Genomic_DNA"/>
</dbReference>
<name>A0A5B7F3P2_PORTR</name>
<organism evidence="2 3">
    <name type="scientific">Portunus trituberculatus</name>
    <name type="common">Swimming crab</name>
    <name type="synonym">Neptunus trituberculatus</name>
    <dbReference type="NCBI Taxonomy" id="210409"/>
    <lineage>
        <taxon>Eukaryota</taxon>
        <taxon>Metazoa</taxon>
        <taxon>Ecdysozoa</taxon>
        <taxon>Arthropoda</taxon>
        <taxon>Crustacea</taxon>
        <taxon>Multicrustacea</taxon>
        <taxon>Malacostraca</taxon>
        <taxon>Eumalacostraca</taxon>
        <taxon>Eucarida</taxon>
        <taxon>Decapoda</taxon>
        <taxon>Pleocyemata</taxon>
        <taxon>Brachyura</taxon>
        <taxon>Eubrachyura</taxon>
        <taxon>Portunoidea</taxon>
        <taxon>Portunidae</taxon>
        <taxon>Portuninae</taxon>
        <taxon>Portunus</taxon>
    </lineage>
</organism>
<evidence type="ECO:0000313" key="2">
    <source>
        <dbReference type="EMBL" id="MPC39703.1"/>
    </source>
</evidence>
<keyword evidence="3" id="KW-1185">Reference proteome</keyword>
<sequence length="146" mass="15587">MRDGGSRAGSRTPLGNWQPRHSSRSYTLFTPGTLWAAPTGHTRGRREVSSPVTHYYGAVSWRGEAGEADEAEMTWGEARRLMLRGGEEAEREAGGREGGTVAGFIAGSRGSGSSLAVEMEGHVYGYLLRVLRESGRSMVVCGGVAV</sequence>
<proteinExistence type="predicted"/>
<protein>
    <submittedName>
        <fullName evidence="2">Uncharacterized protein</fullName>
    </submittedName>
</protein>
<dbReference type="AlphaFoldDB" id="A0A5B7F3P2"/>
<dbReference type="Proteomes" id="UP000324222">
    <property type="component" value="Unassembled WGS sequence"/>
</dbReference>
<comment type="caution">
    <text evidence="2">The sequence shown here is derived from an EMBL/GenBank/DDBJ whole genome shotgun (WGS) entry which is preliminary data.</text>
</comment>
<feature type="region of interest" description="Disordered" evidence="1">
    <location>
        <begin position="1"/>
        <end position="24"/>
    </location>
</feature>
<evidence type="ECO:0000256" key="1">
    <source>
        <dbReference type="SAM" id="MobiDB-lite"/>
    </source>
</evidence>
<accession>A0A5B7F3P2</accession>
<evidence type="ECO:0000313" key="3">
    <source>
        <dbReference type="Proteomes" id="UP000324222"/>
    </source>
</evidence>
<gene>
    <name evidence="2" type="ORF">E2C01_033248</name>
</gene>